<evidence type="ECO:0000313" key="6">
    <source>
        <dbReference type="Proteomes" id="UP000738349"/>
    </source>
</evidence>
<dbReference type="PANTHER" id="PTHR24171">
    <property type="entry name" value="ANKYRIN REPEAT DOMAIN-CONTAINING PROTEIN 39-RELATED"/>
    <property type="match status" value="1"/>
</dbReference>
<keyword evidence="6" id="KW-1185">Reference proteome</keyword>
<protein>
    <submittedName>
        <fullName evidence="5">Uncharacterized protein</fullName>
    </submittedName>
</protein>
<dbReference type="OrthoDB" id="366390at2759"/>
<dbReference type="InterPro" id="IPR002110">
    <property type="entry name" value="Ankyrin_rpt"/>
</dbReference>
<keyword evidence="2 3" id="KW-0040">ANK repeat</keyword>
<evidence type="ECO:0000313" key="5">
    <source>
        <dbReference type="EMBL" id="KAH7115580.1"/>
    </source>
</evidence>
<feature type="compositionally biased region" description="Polar residues" evidence="4">
    <location>
        <begin position="38"/>
        <end position="58"/>
    </location>
</feature>
<evidence type="ECO:0000256" key="2">
    <source>
        <dbReference type="ARBA" id="ARBA00023043"/>
    </source>
</evidence>
<feature type="region of interest" description="Disordered" evidence="4">
    <location>
        <begin position="17"/>
        <end position="68"/>
    </location>
</feature>
<organism evidence="5 6">
    <name type="scientific">Dactylonectria macrodidyma</name>
    <dbReference type="NCBI Taxonomy" id="307937"/>
    <lineage>
        <taxon>Eukaryota</taxon>
        <taxon>Fungi</taxon>
        <taxon>Dikarya</taxon>
        <taxon>Ascomycota</taxon>
        <taxon>Pezizomycotina</taxon>
        <taxon>Sordariomycetes</taxon>
        <taxon>Hypocreomycetidae</taxon>
        <taxon>Hypocreales</taxon>
        <taxon>Nectriaceae</taxon>
        <taxon>Dactylonectria</taxon>
    </lineage>
</organism>
<dbReference type="EMBL" id="JAGMUV010000030">
    <property type="protein sequence ID" value="KAH7115580.1"/>
    <property type="molecule type" value="Genomic_DNA"/>
</dbReference>
<keyword evidence="1" id="KW-0677">Repeat</keyword>
<reference evidence="5" key="1">
    <citation type="journal article" date="2021" name="Nat. Commun.">
        <title>Genetic determinants of endophytism in the Arabidopsis root mycobiome.</title>
        <authorList>
            <person name="Mesny F."/>
            <person name="Miyauchi S."/>
            <person name="Thiergart T."/>
            <person name="Pickel B."/>
            <person name="Atanasova L."/>
            <person name="Karlsson M."/>
            <person name="Huettel B."/>
            <person name="Barry K.W."/>
            <person name="Haridas S."/>
            <person name="Chen C."/>
            <person name="Bauer D."/>
            <person name="Andreopoulos W."/>
            <person name="Pangilinan J."/>
            <person name="LaButti K."/>
            <person name="Riley R."/>
            <person name="Lipzen A."/>
            <person name="Clum A."/>
            <person name="Drula E."/>
            <person name="Henrissat B."/>
            <person name="Kohler A."/>
            <person name="Grigoriev I.V."/>
            <person name="Martin F.M."/>
            <person name="Hacquard S."/>
        </authorList>
    </citation>
    <scope>NUCLEOTIDE SEQUENCE</scope>
    <source>
        <strain evidence="5">MPI-CAGE-AT-0147</strain>
    </source>
</reference>
<dbReference type="Gene3D" id="1.25.40.20">
    <property type="entry name" value="Ankyrin repeat-containing domain"/>
    <property type="match status" value="1"/>
</dbReference>
<dbReference type="InterPro" id="IPR036770">
    <property type="entry name" value="Ankyrin_rpt-contain_sf"/>
</dbReference>
<accession>A0A9P9IDK9</accession>
<comment type="caution">
    <text evidence="5">The sequence shown here is derived from an EMBL/GenBank/DDBJ whole genome shotgun (WGS) entry which is preliminary data.</text>
</comment>
<name>A0A9P9IDK9_9HYPO</name>
<dbReference type="Proteomes" id="UP000738349">
    <property type="component" value="Unassembled WGS sequence"/>
</dbReference>
<dbReference type="SUPFAM" id="SSF48403">
    <property type="entry name" value="Ankyrin repeat"/>
    <property type="match status" value="1"/>
</dbReference>
<evidence type="ECO:0000256" key="1">
    <source>
        <dbReference type="ARBA" id="ARBA00022737"/>
    </source>
</evidence>
<evidence type="ECO:0000256" key="4">
    <source>
        <dbReference type="SAM" id="MobiDB-lite"/>
    </source>
</evidence>
<dbReference type="Pfam" id="PF12796">
    <property type="entry name" value="Ank_2"/>
    <property type="match status" value="1"/>
</dbReference>
<evidence type="ECO:0000256" key="3">
    <source>
        <dbReference type="PROSITE-ProRule" id="PRU00023"/>
    </source>
</evidence>
<dbReference type="PROSITE" id="PS50088">
    <property type="entry name" value="ANK_REPEAT"/>
    <property type="match status" value="1"/>
</dbReference>
<sequence>MLSRSLQDLCHSVLSGCNRTHNMTPAPPASATSVAVSNTQSQAQQTPCSIQSDTNNLQPGERGSAAENGHEAIVKLLLEKGADVESKGKGGWTPLLLAAGNGYEAIVKLLQRKSR</sequence>
<gene>
    <name evidence="5" type="ORF">EDB81DRAFT_953062</name>
</gene>
<proteinExistence type="predicted"/>
<dbReference type="AlphaFoldDB" id="A0A9P9IDK9"/>
<feature type="repeat" description="ANK" evidence="3">
    <location>
        <begin position="65"/>
        <end position="89"/>
    </location>
</feature>